<dbReference type="PROSITE" id="PS00678">
    <property type="entry name" value="WD_REPEATS_1"/>
    <property type="match status" value="3"/>
</dbReference>
<dbReference type="SMART" id="SM00320">
    <property type="entry name" value="WD40"/>
    <property type="match status" value="6"/>
</dbReference>
<evidence type="ECO:0000256" key="1">
    <source>
        <dbReference type="ARBA" id="ARBA00004123"/>
    </source>
</evidence>
<evidence type="ECO:0000313" key="10">
    <source>
        <dbReference type="Proteomes" id="UP000242146"/>
    </source>
</evidence>
<proteinExistence type="predicted"/>
<dbReference type="Proteomes" id="UP000242146">
    <property type="component" value="Unassembled WGS sequence"/>
</dbReference>
<dbReference type="Gene3D" id="1.25.40.500">
    <property type="entry name" value="TFIID subunit TAF5, NTD2 domain"/>
    <property type="match status" value="1"/>
</dbReference>
<dbReference type="AlphaFoldDB" id="A0A1X2GSU9"/>
<dbReference type="Pfam" id="PF04494">
    <property type="entry name" value="TFIID_NTD2"/>
    <property type="match status" value="1"/>
</dbReference>
<dbReference type="CDD" id="cd08044">
    <property type="entry name" value="TAF5_NTD2"/>
    <property type="match status" value="1"/>
</dbReference>
<feature type="repeat" description="WD" evidence="7">
    <location>
        <begin position="404"/>
        <end position="445"/>
    </location>
</feature>
<feature type="repeat" description="WD" evidence="7">
    <location>
        <begin position="446"/>
        <end position="477"/>
    </location>
</feature>
<evidence type="ECO:0000259" key="8">
    <source>
        <dbReference type="Pfam" id="PF04494"/>
    </source>
</evidence>
<feature type="domain" description="TFIID subunit TAF5 NTD2" evidence="8">
    <location>
        <begin position="61"/>
        <end position="189"/>
    </location>
</feature>
<evidence type="ECO:0000256" key="2">
    <source>
        <dbReference type="ARBA" id="ARBA00022574"/>
    </source>
</evidence>
<evidence type="ECO:0000256" key="4">
    <source>
        <dbReference type="ARBA" id="ARBA00023015"/>
    </source>
</evidence>
<reference evidence="9 10" key="1">
    <citation type="submission" date="2016-07" db="EMBL/GenBank/DDBJ databases">
        <title>Pervasive Adenine N6-methylation of Active Genes in Fungi.</title>
        <authorList>
            <consortium name="DOE Joint Genome Institute"/>
            <person name="Mondo S.J."/>
            <person name="Dannebaum R.O."/>
            <person name="Kuo R.C."/>
            <person name="Labutti K."/>
            <person name="Haridas S."/>
            <person name="Kuo A."/>
            <person name="Salamov A."/>
            <person name="Ahrendt S.R."/>
            <person name="Lipzen A."/>
            <person name="Sullivan W."/>
            <person name="Andreopoulos W.B."/>
            <person name="Clum A."/>
            <person name="Lindquist E."/>
            <person name="Daum C."/>
            <person name="Ramamoorthy G.K."/>
            <person name="Gryganskyi A."/>
            <person name="Culley D."/>
            <person name="Magnuson J.K."/>
            <person name="James T.Y."/>
            <person name="O'Malley M.A."/>
            <person name="Stajich J.E."/>
            <person name="Spatafora J.W."/>
            <person name="Visel A."/>
            <person name="Grigoriev I.V."/>
        </authorList>
    </citation>
    <scope>NUCLEOTIDE SEQUENCE [LARGE SCALE GENOMIC DNA]</scope>
    <source>
        <strain evidence="9 10">NRRL 3301</strain>
    </source>
</reference>
<feature type="repeat" description="WD" evidence="7">
    <location>
        <begin position="572"/>
        <end position="613"/>
    </location>
</feature>
<dbReference type="PROSITE" id="PS50082">
    <property type="entry name" value="WD_REPEATS_2"/>
    <property type="match status" value="5"/>
</dbReference>
<dbReference type="InterPro" id="IPR019775">
    <property type="entry name" value="WD40_repeat_CS"/>
</dbReference>
<dbReference type="GO" id="GO:0005669">
    <property type="term" value="C:transcription factor TFIID complex"/>
    <property type="evidence" value="ECO:0007669"/>
    <property type="project" value="TreeGrafter"/>
</dbReference>
<keyword evidence="4" id="KW-0805">Transcription regulation</keyword>
<comment type="subcellular location">
    <subcellularLocation>
        <location evidence="1">Nucleus</location>
    </subcellularLocation>
</comment>
<dbReference type="InterPro" id="IPR015943">
    <property type="entry name" value="WD40/YVTN_repeat-like_dom_sf"/>
</dbReference>
<keyword evidence="5" id="KW-0804">Transcription</keyword>
<dbReference type="PANTHER" id="PTHR19879:SF1">
    <property type="entry name" value="CANNONBALL-RELATED"/>
    <property type="match status" value="1"/>
</dbReference>
<dbReference type="InterPro" id="IPR001680">
    <property type="entry name" value="WD40_rpt"/>
</dbReference>
<sequence length="666" mass="75454">MNTSSPTVDPSSADIGQVFLSYLKSKGYKNTEAILFKEMNGLPTSDIYQQLDQTHDSQNDDDPITYDISYRNLREWIENSLDWYKSELRSVLFPIFVHAYLDLVVKQQQEEAAHLFSSYKHDHVELHTPDLNRLQAIKEPHHVHENELAQLYRSNKYSLLMSSVPFELFLNYLQDNRYMRLLRLVNQYINIQVVQGKLLKSAGGLELDDVVGITGHRSQDLAAFNQQPVQLGHAPMEHAFKDEVEYQLRVLDDANSHKAERPPGDHFEPPATSLVDLFKKTVQEESVNGPPVADIPLPSRRGPEIQAQVDAIRDMAKRLPLGSDSLPSICCFTFHNTYHTLNCLRLTRDASMVAGGFSDSFIKIWSLNGEKLRGFRNTINPVHINDALDLNRHRERTGSDFKKLVGHAGPVFGVSFSPDNQYLISCSADKTARLWSTQTFTNLVTFKGHNSPIWDVEFGPFGFYFATASHDRTARLWCVDQIYPLRIFAGHLSDVDVVRFHPNSKYLFTGSSDRTVRMWDILTGETVRVFTGHRDPIKALAVSPNGKWLATGGDDYLVMLWDLATGKRIKTMTGHSGPIYSLAFSRDNTVLVSGGMDDTVRVWNVDQEEDSTIPTVNGFSEAAKEKKIVESHDQLAMFPTKHTPVYDIQFTNRNLCLMAGSFNPPR</sequence>
<dbReference type="OrthoDB" id="10266330at2759"/>
<feature type="repeat" description="WD" evidence="7">
    <location>
        <begin position="530"/>
        <end position="571"/>
    </location>
</feature>
<dbReference type="SUPFAM" id="SSF50978">
    <property type="entry name" value="WD40 repeat-like"/>
    <property type="match status" value="1"/>
</dbReference>
<evidence type="ECO:0000256" key="6">
    <source>
        <dbReference type="ARBA" id="ARBA00023242"/>
    </source>
</evidence>
<dbReference type="CDD" id="cd00200">
    <property type="entry name" value="WD40"/>
    <property type="match status" value="1"/>
</dbReference>
<evidence type="ECO:0000256" key="7">
    <source>
        <dbReference type="PROSITE-ProRule" id="PRU00221"/>
    </source>
</evidence>
<dbReference type="Pfam" id="PF00400">
    <property type="entry name" value="WD40"/>
    <property type="match status" value="5"/>
</dbReference>
<dbReference type="PROSITE" id="PS50294">
    <property type="entry name" value="WD_REPEATS_REGION"/>
    <property type="match status" value="5"/>
</dbReference>
<name>A0A1X2GSU9_9FUNG</name>
<dbReference type="PANTHER" id="PTHR19879">
    <property type="entry name" value="TRANSCRIPTION INITIATION FACTOR TFIID"/>
    <property type="match status" value="1"/>
</dbReference>
<dbReference type="GO" id="GO:0016251">
    <property type="term" value="F:RNA polymerase II general transcription initiation factor activity"/>
    <property type="evidence" value="ECO:0007669"/>
    <property type="project" value="TreeGrafter"/>
</dbReference>
<keyword evidence="3" id="KW-0677">Repeat</keyword>
<dbReference type="InterPro" id="IPR020472">
    <property type="entry name" value="WD40_PAC1"/>
</dbReference>
<accession>A0A1X2GSU9</accession>
<evidence type="ECO:0000256" key="3">
    <source>
        <dbReference type="ARBA" id="ARBA00022737"/>
    </source>
</evidence>
<evidence type="ECO:0000256" key="5">
    <source>
        <dbReference type="ARBA" id="ARBA00023163"/>
    </source>
</evidence>
<keyword evidence="10" id="KW-1185">Reference proteome</keyword>
<dbReference type="STRING" id="101127.A0A1X2GSU9"/>
<organism evidence="9 10">
    <name type="scientific">Hesseltinella vesiculosa</name>
    <dbReference type="NCBI Taxonomy" id="101127"/>
    <lineage>
        <taxon>Eukaryota</taxon>
        <taxon>Fungi</taxon>
        <taxon>Fungi incertae sedis</taxon>
        <taxon>Mucoromycota</taxon>
        <taxon>Mucoromycotina</taxon>
        <taxon>Mucoromycetes</taxon>
        <taxon>Mucorales</taxon>
        <taxon>Cunninghamellaceae</taxon>
        <taxon>Hesseltinella</taxon>
    </lineage>
</organism>
<evidence type="ECO:0000313" key="9">
    <source>
        <dbReference type="EMBL" id="ORX60557.1"/>
    </source>
</evidence>
<dbReference type="InterPro" id="IPR037264">
    <property type="entry name" value="TFIID_NTD2_sf"/>
</dbReference>
<feature type="repeat" description="WD" evidence="7">
    <location>
        <begin position="488"/>
        <end position="529"/>
    </location>
</feature>
<gene>
    <name evidence="9" type="ORF">DM01DRAFT_1317155</name>
</gene>
<dbReference type="GO" id="GO:0006367">
    <property type="term" value="P:transcription initiation at RNA polymerase II promoter"/>
    <property type="evidence" value="ECO:0007669"/>
    <property type="project" value="TreeGrafter"/>
</dbReference>
<keyword evidence="2 7" id="KW-0853">WD repeat</keyword>
<dbReference type="Gene3D" id="2.130.10.10">
    <property type="entry name" value="YVTN repeat-like/Quinoprotein amine dehydrogenase"/>
    <property type="match status" value="2"/>
</dbReference>
<dbReference type="InterPro" id="IPR036322">
    <property type="entry name" value="WD40_repeat_dom_sf"/>
</dbReference>
<dbReference type="SUPFAM" id="SSF160897">
    <property type="entry name" value="Taf5 N-terminal domain-like"/>
    <property type="match status" value="1"/>
</dbReference>
<dbReference type="InterPro" id="IPR007582">
    <property type="entry name" value="TFIID_NTD2"/>
</dbReference>
<dbReference type="PRINTS" id="PR00320">
    <property type="entry name" value="GPROTEINBRPT"/>
</dbReference>
<comment type="caution">
    <text evidence="9">The sequence shown here is derived from an EMBL/GenBank/DDBJ whole genome shotgun (WGS) entry which is preliminary data.</text>
</comment>
<protein>
    <submittedName>
        <fullName evidence="9">WD40 repeat-like protein</fullName>
    </submittedName>
</protein>
<keyword evidence="6" id="KW-0539">Nucleus</keyword>
<dbReference type="EMBL" id="MCGT01000004">
    <property type="protein sequence ID" value="ORX60557.1"/>
    <property type="molecule type" value="Genomic_DNA"/>
</dbReference>